<dbReference type="EMBL" id="JACOPK010000003">
    <property type="protein sequence ID" value="MBC5695067.1"/>
    <property type="molecule type" value="Genomic_DNA"/>
</dbReference>
<comment type="caution">
    <text evidence="3">The sequence shown here is derived from an EMBL/GenBank/DDBJ whole genome shotgun (WGS) entry which is preliminary data.</text>
</comment>
<dbReference type="PANTHER" id="PTHR42852:SF13">
    <property type="entry name" value="PROTEIN DIPZ"/>
    <property type="match status" value="1"/>
</dbReference>
<dbReference type="InterPro" id="IPR013766">
    <property type="entry name" value="Thioredoxin_domain"/>
</dbReference>
<keyword evidence="1" id="KW-0732">Signal</keyword>
<dbReference type="InterPro" id="IPR000866">
    <property type="entry name" value="AhpC/TSA"/>
</dbReference>
<name>A0ABR7GL66_9FIRM</name>
<keyword evidence="4" id="KW-1185">Reference proteome</keyword>
<gene>
    <name evidence="3" type="ORF">H8S02_03790</name>
</gene>
<dbReference type="PROSITE" id="PS51352">
    <property type="entry name" value="THIOREDOXIN_2"/>
    <property type="match status" value="1"/>
</dbReference>
<dbReference type="Gene3D" id="3.40.30.10">
    <property type="entry name" value="Glutaredoxin"/>
    <property type="match status" value="1"/>
</dbReference>
<protein>
    <submittedName>
        <fullName evidence="3">TlpA family protein disulfide reductase</fullName>
    </submittedName>
</protein>
<feature type="chain" id="PRO_5046149956" evidence="1">
    <location>
        <begin position="22"/>
        <end position="280"/>
    </location>
</feature>
<feature type="signal peptide" evidence="1">
    <location>
        <begin position="1"/>
        <end position="21"/>
    </location>
</feature>
<evidence type="ECO:0000256" key="1">
    <source>
        <dbReference type="SAM" id="SignalP"/>
    </source>
</evidence>
<dbReference type="SUPFAM" id="SSF52833">
    <property type="entry name" value="Thioredoxin-like"/>
    <property type="match status" value="1"/>
</dbReference>
<evidence type="ECO:0000313" key="3">
    <source>
        <dbReference type="EMBL" id="MBC5695067.1"/>
    </source>
</evidence>
<accession>A0ABR7GL66</accession>
<dbReference type="Proteomes" id="UP000641741">
    <property type="component" value="Unassembled WGS sequence"/>
</dbReference>
<dbReference type="InterPro" id="IPR050553">
    <property type="entry name" value="Thioredoxin_ResA/DsbE_sf"/>
</dbReference>
<proteinExistence type="predicted"/>
<dbReference type="InterPro" id="IPR036249">
    <property type="entry name" value="Thioredoxin-like_sf"/>
</dbReference>
<dbReference type="RefSeq" id="WP_186969370.1">
    <property type="nucleotide sequence ID" value="NZ_JACOPK010000003.1"/>
</dbReference>
<reference evidence="3 4" key="1">
    <citation type="submission" date="2020-08" db="EMBL/GenBank/DDBJ databases">
        <title>Genome public.</title>
        <authorList>
            <person name="Liu C."/>
            <person name="Sun Q."/>
        </authorList>
    </citation>
    <scope>NUCLEOTIDE SEQUENCE [LARGE SCALE GENOMIC DNA]</scope>
    <source>
        <strain evidence="3 4">M2</strain>
    </source>
</reference>
<evidence type="ECO:0000259" key="2">
    <source>
        <dbReference type="PROSITE" id="PS51352"/>
    </source>
</evidence>
<organism evidence="3 4">
    <name type="scientific">Agathobaculum hominis</name>
    <dbReference type="NCBI Taxonomy" id="2763014"/>
    <lineage>
        <taxon>Bacteria</taxon>
        <taxon>Bacillati</taxon>
        <taxon>Bacillota</taxon>
        <taxon>Clostridia</taxon>
        <taxon>Eubacteriales</taxon>
        <taxon>Butyricicoccaceae</taxon>
        <taxon>Agathobaculum</taxon>
    </lineage>
</organism>
<dbReference type="PROSITE" id="PS51257">
    <property type="entry name" value="PROKAR_LIPOPROTEIN"/>
    <property type="match status" value="1"/>
</dbReference>
<evidence type="ECO:0000313" key="4">
    <source>
        <dbReference type="Proteomes" id="UP000641741"/>
    </source>
</evidence>
<dbReference type="Pfam" id="PF00578">
    <property type="entry name" value="AhpC-TSA"/>
    <property type="match status" value="1"/>
</dbReference>
<dbReference type="CDD" id="cd02966">
    <property type="entry name" value="TlpA_like_family"/>
    <property type="match status" value="1"/>
</dbReference>
<feature type="domain" description="Thioredoxin" evidence="2">
    <location>
        <begin position="124"/>
        <end position="276"/>
    </location>
</feature>
<sequence>MNIKRATALALSLSLLLGAAACGKSDSEAADTGSKTSAELLEEENAILDAHQELWNQVFASMDKSSPATAENYGDVLLSALENCRDKLSDGDYQTLKSDAESIRSIEEQIAALPADDSAGQSETAAASAFPEFTGKDLDGNAVDSSLFANNAYTVVNFWFSGCKPCVAELGELDKLNQTAKQQGGEVIGINTETLDGNADAIATAKEILQTKGATYRNIYFDSSSDAGTFALGIMAFPTTYVFDRNGNAVGEPLLGGIDNADNLAQLQKNIDAALAADQK</sequence>
<dbReference type="PANTHER" id="PTHR42852">
    <property type="entry name" value="THIOL:DISULFIDE INTERCHANGE PROTEIN DSBE"/>
    <property type="match status" value="1"/>
</dbReference>